<proteinExistence type="predicted"/>
<dbReference type="AlphaFoldDB" id="A0A1N6QXV5"/>
<evidence type="ECO:0000313" key="1">
    <source>
        <dbReference type="EMBL" id="SIQ21444.1"/>
    </source>
</evidence>
<dbReference type="Proteomes" id="UP000186953">
    <property type="component" value="Unassembled WGS sequence"/>
</dbReference>
<dbReference type="STRING" id="228959.SAMN05421797_1011065"/>
<dbReference type="EMBL" id="FTMA01000001">
    <property type="protein sequence ID" value="SIQ21444.1"/>
    <property type="molecule type" value="Genomic_DNA"/>
</dbReference>
<evidence type="ECO:0000313" key="2">
    <source>
        <dbReference type="Proteomes" id="UP000186953"/>
    </source>
</evidence>
<reference evidence="2" key="1">
    <citation type="submission" date="2017-01" db="EMBL/GenBank/DDBJ databases">
        <authorList>
            <person name="Varghese N."/>
            <person name="Submissions S."/>
        </authorList>
    </citation>
    <scope>NUCLEOTIDE SEQUENCE [LARGE SCALE GENOMIC DNA]</scope>
    <source>
        <strain evidence="2">DSM 15366</strain>
    </source>
</reference>
<accession>A0A1N6QXV5</accession>
<sequence>MSDIGFSFLPYSPRKSKRPACSTVQDAIRKTLLYFSEYKYYEVFKYESFHKEF</sequence>
<organism evidence="1 2">
    <name type="scientific">Maribacter ulvicola</name>
    <dbReference type="NCBI Taxonomy" id="228959"/>
    <lineage>
        <taxon>Bacteria</taxon>
        <taxon>Pseudomonadati</taxon>
        <taxon>Bacteroidota</taxon>
        <taxon>Flavobacteriia</taxon>
        <taxon>Flavobacteriales</taxon>
        <taxon>Flavobacteriaceae</taxon>
        <taxon>Maribacter</taxon>
    </lineage>
</organism>
<name>A0A1N6QXV5_9FLAO</name>
<gene>
    <name evidence="1" type="ORF">SAMN05421797_1011065</name>
</gene>
<keyword evidence="2" id="KW-1185">Reference proteome</keyword>
<protein>
    <submittedName>
        <fullName evidence="1">Uncharacterized protein</fullName>
    </submittedName>
</protein>